<dbReference type="KEGG" id="acan:ACA1_035320"/>
<keyword evidence="1" id="KW-1133">Transmembrane helix</keyword>
<protein>
    <submittedName>
        <fullName evidence="2">Uncharacterized protein</fullName>
    </submittedName>
</protein>
<dbReference type="RefSeq" id="XP_004348716.1">
    <property type="nucleotide sequence ID" value="XM_004348666.1"/>
</dbReference>
<dbReference type="VEuPathDB" id="AmoebaDB:ACA1_035320"/>
<feature type="transmembrane region" description="Helical" evidence="1">
    <location>
        <begin position="57"/>
        <end position="78"/>
    </location>
</feature>
<keyword evidence="3" id="KW-1185">Reference proteome</keyword>
<keyword evidence="1" id="KW-0812">Transmembrane</keyword>
<dbReference type="GeneID" id="14923130"/>
<keyword evidence="1" id="KW-0472">Membrane</keyword>
<gene>
    <name evidence="2" type="ORF">ACA1_035320</name>
</gene>
<sequence>MGINKEVGAYCVDSYDCGSYCCEGPVCCQTGETCASDQSGCIPPGNDDDDGLSTTNIVLIVVGACAGVVLGAAILWVVRNRYGKRQQYDRV</sequence>
<dbReference type="EMBL" id="KB007886">
    <property type="protein sequence ID" value="ELR22202.1"/>
    <property type="molecule type" value="Genomic_DNA"/>
</dbReference>
<evidence type="ECO:0000256" key="1">
    <source>
        <dbReference type="SAM" id="Phobius"/>
    </source>
</evidence>
<reference evidence="2 3" key="1">
    <citation type="journal article" date="2013" name="Genome Biol.">
        <title>Genome of Acanthamoeba castellanii highlights extensive lateral gene transfer and early evolution of tyrosine kinase signaling.</title>
        <authorList>
            <person name="Clarke M."/>
            <person name="Lohan A.J."/>
            <person name="Liu B."/>
            <person name="Lagkouvardos I."/>
            <person name="Roy S."/>
            <person name="Zafar N."/>
            <person name="Bertelli C."/>
            <person name="Schilde C."/>
            <person name="Kianianmomeni A."/>
            <person name="Burglin T.R."/>
            <person name="Frech C."/>
            <person name="Turcotte B."/>
            <person name="Kopec K.O."/>
            <person name="Synnott J.M."/>
            <person name="Choo C."/>
            <person name="Paponov I."/>
            <person name="Finkler A."/>
            <person name="Soon Heng Tan C."/>
            <person name="Hutchins A.P."/>
            <person name="Weinmeier T."/>
            <person name="Rattei T."/>
            <person name="Chu J.S."/>
            <person name="Gimenez G."/>
            <person name="Irimia M."/>
            <person name="Rigden D.J."/>
            <person name="Fitzpatrick D.A."/>
            <person name="Lorenzo-Morales J."/>
            <person name="Bateman A."/>
            <person name="Chiu C.H."/>
            <person name="Tang P."/>
            <person name="Hegemann P."/>
            <person name="Fromm H."/>
            <person name="Raoult D."/>
            <person name="Greub G."/>
            <person name="Miranda-Saavedra D."/>
            <person name="Chen N."/>
            <person name="Nash P."/>
            <person name="Ginger M.L."/>
            <person name="Horn M."/>
            <person name="Schaap P."/>
            <person name="Caler L."/>
            <person name="Loftus B."/>
        </authorList>
    </citation>
    <scope>NUCLEOTIDE SEQUENCE [LARGE SCALE GENOMIC DNA]</scope>
    <source>
        <strain evidence="2 3">Neff</strain>
    </source>
</reference>
<name>L8HAE0_ACACF</name>
<proteinExistence type="predicted"/>
<dbReference type="AlphaFoldDB" id="L8HAE0"/>
<evidence type="ECO:0000313" key="3">
    <source>
        <dbReference type="Proteomes" id="UP000011083"/>
    </source>
</evidence>
<evidence type="ECO:0000313" key="2">
    <source>
        <dbReference type="EMBL" id="ELR22202.1"/>
    </source>
</evidence>
<dbReference type="CDD" id="cd12087">
    <property type="entry name" value="TM_EGFR-like"/>
    <property type="match status" value="1"/>
</dbReference>
<dbReference type="Proteomes" id="UP000011083">
    <property type="component" value="Unassembled WGS sequence"/>
</dbReference>
<organism evidence="2 3">
    <name type="scientific">Acanthamoeba castellanii (strain ATCC 30010 / Neff)</name>
    <dbReference type="NCBI Taxonomy" id="1257118"/>
    <lineage>
        <taxon>Eukaryota</taxon>
        <taxon>Amoebozoa</taxon>
        <taxon>Discosea</taxon>
        <taxon>Longamoebia</taxon>
        <taxon>Centramoebida</taxon>
        <taxon>Acanthamoebidae</taxon>
        <taxon>Acanthamoeba</taxon>
    </lineage>
</organism>
<accession>L8HAE0</accession>